<evidence type="ECO:0000259" key="2">
    <source>
        <dbReference type="Pfam" id="PF01979"/>
    </source>
</evidence>
<gene>
    <name evidence="3" type="ORF">BA062_13670</name>
</gene>
<dbReference type="SUPFAM" id="SSF51556">
    <property type="entry name" value="Metallo-dependent hydrolases"/>
    <property type="match status" value="1"/>
</dbReference>
<dbReference type="Gene3D" id="3.20.20.140">
    <property type="entry name" value="Metal-dependent hydrolases"/>
    <property type="match status" value="1"/>
</dbReference>
<dbReference type="GO" id="GO:0016810">
    <property type="term" value="F:hydrolase activity, acting on carbon-nitrogen (but not peptide) bonds"/>
    <property type="evidence" value="ECO:0007669"/>
    <property type="project" value="InterPro"/>
</dbReference>
<organism evidence="3 4">
    <name type="scientific">Prauserella flavalba</name>
    <dbReference type="NCBI Taxonomy" id="1477506"/>
    <lineage>
        <taxon>Bacteria</taxon>
        <taxon>Bacillati</taxon>
        <taxon>Actinomycetota</taxon>
        <taxon>Actinomycetes</taxon>
        <taxon>Pseudonocardiales</taxon>
        <taxon>Pseudonocardiaceae</taxon>
        <taxon>Prauserella</taxon>
    </lineage>
</organism>
<dbReference type="InterPro" id="IPR050287">
    <property type="entry name" value="MTA/SAH_deaminase"/>
</dbReference>
<dbReference type="PANTHER" id="PTHR43794">
    <property type="entry name" value="AMINOHYDROLASE SSNA-RELATED"/>
    <property type="match status" value="1"/>
</dbReference>
<dbReference type="Pfam" id="PF01979">
    <property type="entry name" value="Amidohydro_1"/>
    <property type="match status" value="1"/>
</dbReference>
<dbReference type="EMBL" id="MASU01000005">
    <property type="protein sequence ID" value="PXY36441.1"/>
    <property type="molecule type" value="Genomic_DNA"/>
</dbReference>
<evidence type="ECO:0000313" key="4">
    <source>
        <dbReference type="Proteomes" id="UP000247892"/>
    </source>
</evidence>
<evidence type="ECO:0000256" key="1">
    <source>
        <dbReference type="ARBA" id="ARBA00022801"/>
    </source>
</evidence>
<comment type="caution">
    <text evidence="3">The sequence shown here is derived from an EMBL/GenBank/DDBJ whole genome shotgun (WGS) entry which is preliminary data.</text>
</comment>
<dbReference type="AlphaFoldDB" id="A0A318LPY0"/>
<proteinExistence type="predicted"/>
<keyword evidence="4" id="KW-1185">Reference proteome</keyword>
<dbReference type="InterPro" id="IPR011059">
    <property type="entry name" value="Metal-dep_hydrolase_composite"/>
</dbReference>
<reference evidence="3 4" key="1">
    <citation type="submission" date="2016-07" db="EMBL/GenBank/DDBJ databases">
        <title>Draft genome sequence of Prauserella sp. YIM 121212, isolated from alkaline soil.</title>
        <authorList>
            <person name="Ruckert C."/>
            <person name="Albersmeier A."/>
            <person name="Jiang C.-L."/>
            <person name="Jiang Y."/>
            <person name="Kalinowski J."/>
            <person name="Schneider O."/>
            <person name="Winkler A."/>
            <person name="Zotchev S.B."/>
        </authorList>
    </citation>
    <scope>NUCLEOTIDE SEQUENCE [LARGE SCALE GENOMIC DNA]</scope>
    <source>
        <strain evidence="3 4">YIM 121212</strain>
    </source>
</reference>
<evidence type="ECO:0000313" key="3">
    <source>
        <dbReference type="EMBL" id="PXY36441.1"/>
    </source>
</evidence>
<accession>A0A318LPY0</accession>
<name>A0A318LPY0_9PSEU</name>
<dbReference type="Proteomes" id="UP000247892">
    <property type="component" value="Unassembled WGS sequence"/>
</dbReference>
<dbReference type="RefSeq" id="WP_110336455.1">
    <property type="nucleotide sequence ID" value="NZ_MASU01000005.1"/>
</dbReference>
<dbReference type="OrthoDB" id="3189065at2"/>
<protein>
    <submittedName>
        <fullName evidence="3">Amidohydrolase</fullName>
    </submittedName>
</protein>
<dbReference type="Gene3D" id="2.30.40.10">
    <property type="entry name" value="Urease, subunit C, domain 1"/>
    <property type="match status" value="1"/>
</dbReference>
<dbReference type="CDD" id="cd01298">
    <property type="entry name" value="ATZ_TRZ_like"/>
    <property type="match status" value="1"/>
</dbReference>
<keyword evidence="1 3" id="KW-0378">Hydrolase</keyword>
<sequence>MAIVIRDAEVITMDAATGSTPVTRSIRIEDGLIAEIGASVTLRDTDTVLNGRDRLVCPGFVNAHTHSWEYLAKGRYDNLPLELWMLYSYPILGAAPLPPDLVRLRSLLFAVESVRSGVTTLVDDVLETPSQDFAQLDAVFDAYDTVGVRANISGHVINRPFIDTVPYAAQWLPSEVAERVRSAPLLSAGEYLDFSAEAFRRYAGRAGGRLRYMLAPSGPQRCTDDLLAGATELALEHDAECHIHVLETKTQAVTGREFYGTTLVEHLRRIGALSANTTLAHGIWATDADIDTLAEYDVCVSHNPVSNLKLGSGIAPWRRYHDAGVTLGLGSDGCSSSDTPRLPEVIKAAALLHKVTGPGHETWPTADEVLRAATLGGARSARLHPDVGSLEVGKKADLLVYDLSTLAFTPRNRLDLQLVYSENGSSLRQVMIGGELVVEDGRVTTVDEDALLAELRERLPGIQAEQDRVERENTVFHEAFERMYRACAAEDVGVHRWSGEPAPVAPGM</sequence>
<dbReference type="SUPFAM" id="SSF51338">
    <property type="entry name" value="Composite domain of metallo-dependent hydrolases"/>
    <property type="match status" value="1"/>
</dbReference>
<feature type="domain" description="Amidohydrolase-related" evidence="2">
    <location>
        <begin position="55"/>
        <end position="437"/>
    </location>
</feature>
<dbReference type="PANTHER" id="PTHR43794:SF11">
    <property type="entry name" value="AMIDOHYDROLASE-RELATED DOMAIN-CONTAINING PROTEIN"/>
    <property type="match status" value="1"/>
</dbReference>
<dbReference type="InterPro" id="IPR032466">
    <property type="entry name" value="Metal_Hydrolase"/>
</dbReference>
<dbReference type="InterPro" id="IPR006680">
    <property type="entry name" value="Amidohydro-rel"/>
</dbReference>